<evidence type="ECO:0000313" key="10">
    <source>
        <dbReference type="EMBL" id="NGM20227.1"/>
    </source>
</evidence>
<dbReference type="EMBL" id="JAAIKB010000003">
    <property type="protein sequence ID" value="NGM20227.1"/>
    <property type="molecule type" value="Genomic_DNA"/>
</dbReference>
<evidence type="ECO:0000259" key="8">
    <source>
        <dbReference type="Pfam" id="PF02687"/>
    </source>
</evidence>
<dbReference type="InterPro" id="IPR025857">
    <property type="entry name" value="MacB_PCD"/>
</dbReference>
<reference evidence="10 11" key="2">
    <citation type="submission" date="2020-03" db="EMBL/GenBank/DDBJ databases">
        <title>Roseomonas stagni sp. nov., isolated from pond water in Japan.</title>
        <authorList>
            <person name="Furuhata K."/>
            <person name="Miyamoto H."/>
            <person name="Goto K."/>
        </authorList>
    </citation>
    <scope>NUCLEOTIDE SEQUENCE [LARGE SCALE GENOMIC DNA]</scope>
    <source>
        <strain evidence="10 11">PeD5</strain>
    </source>
</reference>
<feature type="domain" description="ABC3 transporter permease C-terminal" evidence="8">
    <location>
        <begin position="278"/>
        <end position="390"/>
    </location>
</feature>
<dbReference type="PIRSF" id="PIRSF031773">
    <property type="entry name" value="DevC"/>
    <property type="match status" value="1"/>
</dbReference>
<accession>A0A6M1LJ85</accession>
<keyword evidence="5 7" id="KW-1133">Transmembrane helix</keyword>
<dbReference type="InterPro" id="IPR005891">
    <property type="entry name" value="DevC"/>
</dbReference>
<evidence type="ECO:0000259" key="9">
    <source>
        <dbReference type="Pfam" id="PF12704"/>
    </source>
</evidence>
<evidence type="ECO:0000256" key="6">
    <source>
        <dbReference type="ARBA" id="ARBA00023136"/>
    </source>
</evidence>
<keyword evidence="11" id="KW-1185">Reference proteome</keyword>
<name>A0A6M1LJ85_9PROT</name>
<evidence type="ECO:0000256" key="7">
    <source>
        <dbReference type="SAM" id="Phobius"/>
    </source>
</evidence>
<evidence type="ECO:0000256" key="3">
    <source>
        <dbReference type="ARBA" id="ARBA00022475"/>
    </source>
</evidence>
<keyword evidence="3" id="KW-1003">Cell membrane</keyword>
<feature type="domain" description="MacB-like periplasmic core" evidence="9">
    <location>
        <begin position="23"/>
        <end position="243"/>
    </location>
</feature>
<keyword evidence="2" id="KW-0813">Transport</keyword>
<evidence type="ECO:0000256" key="2">
    <source>
        <dbReference type="ARBA" id="ARBA00022448"/>
    </source>
</evidence>
<sequence>MMALARFAALLAFRQLRHRALASLAALAGVAVAVMLMLVQVGFRNGLYDSALALPRALAADLVLVSPGYRALTFSPPWFPRAALRDAAGVAGVAETASLYAYSSQVRSPETGANLSVWLLGIDPAARVLDLPEVVAAQRALSVPETALLDRLSRQEFRAVVDQVTREGLARLPIYAPSADLAPVVTVRGLFTLGPSFTIDGALLVSDLTLHATLGVPLDRVSIGLVRLEPGARPDAVAAAIAARIEGRARVMTRAAYQEEERHFYASRTPIGVIFNVGLLVGVAVGVVFILQVLNGLVDANLPEYAVLLAQGYRPAFLAAVVAQAAVAIALVTYLPALGLALGVTGAASGITRLPIGLHPGDMAMVLALSLGMAAVAAGLAMLRLRRADPLELFG</sequence>
<comment type="subcellular location">
    <subcellularLocation>
        <location evidence="1">Cell membrane</location>
        <topology evidence="1">Multi-pass membrane protein</topology>
    </subcellularLocation>
</comment>
<dbReference type="Proteomes" id="UP000475385">
    <property type="component" value="Unassembled WGS sequence"/>
</dbReference>
<feature type="transmembrane region" description="Helical" evidence="7">
    <location>
        <begin position="273"/>
        <end position="295"/>
    </location>
</feature>
<dbReference type="PANTHER" id="PTHR43738">
    <property type="entry name" value="ABC TRANSPORTER, MEMBRANE PROTEIN"/>
    <property type="match status" value="1"/>
</dbReference>
<dbReference type="PANTHER" id="PTHR43738:SF1">
    <property type="entry name" value="HEMIN TRANSPORT SYSTEM PERMEASE PROTEIN HRTB-RELATED"/>
    <property type="match status" value="1"/>
</dbReference>
<dbReference type="Pfam" id="PF12704">
    <property type="entry name" value="MacB_PCD"/>
    <property type="match status" value="1"/>
</dbReference>
<gene>
    <name evidence="10" type="ORF">G3576_09400</name>
</gene>
<feature type="transmembrane region" description="Helical" evidence="7">
    <location>
        <begin position="316"/>
        <end position="343"/>
    </location>
</feature>
<evidence type="ECO:0000313" key="11">
    <source>
        <dbReference type="Proteomes" id="UP000475385"/>
    </source>
</evidence>
<evidence type="ECO:0000256" key="4">
    <source>
        <dbReference type="ARBA" id="ARBA00022692"/>
    </source>
</evidence>
<dbReference type="AlphaFoldDB" id="A0A6M1LJ85"/>
<keyword evidence="4 7" id="KW-0812">Transmembrane</keyword>
<dbReference type="Pfam" id="PF02687">
    <property type="entry name" value="FtsX"/>
    <property type="match status" value="1"/>
</dbReference>
<feature type="transmembrane region" description="Helical" evidence="7">
    <location>
        <begin position="363"/>
        <end position="383"/>
    </location>
</feature>
<reference evidence="10 11" key="1">
    <citation type="submission" date="2020-02" db="EMBL/GenBank/DDBJ databases">
        <authorList>
            <person name="Kim H.M."/>
            <person name="Jeon C.O."/>
        </authorList>
    </citation>
    <scope>NUCLEOTIDE SEQUENCE [LARGE SCALE GENOMIC DNA]</scope>
    <source>
        <strain evidence="10 11">PeD5</strain>
    </source>
</reference>
<feature type="transmembrane region" description="Helical" evidence="7">
    <location>
        <begin position="21"/>
        <end position="43"/>
    </location>
</feature>
<keyword evidence="6 7" id="KW-0472">Membrane</keyword>
<comment type="caution">
    <text evidence="10">The sequence shown here is derived from an EMBL/GenBank/DDBJ whole genome shotgun (WGS) entry which is preliminary data.</text>
</comment>
<proteinExistence type="predicted"/>
<dbReference type="InterPro" id="IPR051125">
    <property type="entry name" value="ABC-4/HrtB_transporter"/>
</dbReference>
<dbReference type="InterPro" id="IPR003838">
    <property type="entry name" value="ABC3_permease_C"/>
</dbReference>
<organism evidence="10 11">
    <name type="scientific">Falsiroseomonas algicola</name>
    <dbReference type="NCBI Taxonomy" id="2716930"/>
    <lineage>
        <taxon>Bacteria</taxon>
        <taxon>Pseudomonadati</taxon>
        <taxon>Pseudomonadota</taxon>
        <taxon>Alphaproteobacteria</taxon>
        <taxon>Acetobacterales</taxon>
        <taxon>Roseomonadaceae</taxon>
        <taxon>Falsiroseomonas</taxon>
    </lineage>
</organism>
<dbReference type="GO" id="GO:0005886">
    <property type="term" value="C:plasma membrane"/>
    <property type="evidence" value="ECO:0007669"/>
    <property type="project" value="UniProtKB-SubCell"/>
</dbReference>
<protein>
    <submittedName>
        <fullName evidence="10">FtsX-like permease family protein</fullName>
    </submittedName>
</protein>
<evidence type="ECO:0000256" key="5">
    <source>
        <dbReference type="ARBA" id="ARBA00022989"/>
    </source>
</evidence>
<evidence type="ECO:0000256" key="1">
    <source>
        <dbReference type="ARBA" id="ARBA00004651"/>
    </source>
</evidence>